<reference evidence="1" key="1">
    <citation type="submission" date="2022-07" db="EMBL/GenBank/DDBJ databases">
        <title>Phylogenomic reconstructions and comparative analyses of Kickxellomycotina fungi.</title>
        <authorList>
            <person name="Reynolds N.K."/>
            <person name="Stajich J.E."/>
            <person name="Barry K."/>
            <person name="Grigoriev I.V."/>
            <person name="Crous P."/>
            <person name="Smith M.E."/>
        </authorList>
    </citation>
    <scope>NUCLEOTIDE SEQUENCE</scope>
    <source>
        <strain evidence="1">Benny 63K</strain>
    </source>
</reference>
<organism evidence="1 2">
    <name type="scientific">Kickxella alabastrina</name>
    <dbReference type="NCBI Taxonomy" id="61397"/>
    <lineage>
        <taxon>Eukaryota</taxon>
        <taxon>Fungi</taxon>
        <taxon>Fungi incertae sedis</taxon>
        <taxon>Zoopagomycota</taxon>
        <taxon>Kickxellomycotina</taxon>
        <taxon>Kickxellomycetes</taxon>
        <taxon>Kickxellales</taxon>
        <taxon>Kickxellaceae</taxon>
        <taxon>Kickxella</taxon>
    </lineage>
</organism>
<protein>
    <submittedName>
        <fullName evidence="1">Uncharacterized protein</fullName>
    </submittedName>
</protein>
<gene>
    <name evidence="1" type="ORF">LPJ66_009386</name>
</gene>
<comment type="caution">
    <text evidence="1">The sequence shown here is derived from an EMBL/GenBank/DDBJ whole genome shotgun (WGS) entry which is preliminary data.</text>
</comment>
<proteinExistence type="predicted"/>
<accession>A0ACC1I401</accession>
<evidence type="ECO:0000313" key="2">
    <source>
        <dbReference type="Proteomes" id="UP001150581"/>
    </source>
</evidence>
<dbReference type="EMBL" id="JANBPG010002134">
    <property type="protein sequence ID" value="KAJ1886922.1"/>
    <property type="molecule type" value="Genomic_DNA"/>
</dbReference>
<evidence type="ECO:0000313" key="1">
    <source>
        <dbReference type="EMBL" id="KAJ1886922.1"/>
    </source>
</evidence>
<keyword evidence="2" id="KW-1185">Reference proteome</keyword>
<sequence length="222" mass="24050">MDNTKPSISNSNCLLNIPDSPHSSPPSSPMAFLDTKKSPVPEPPKTFRIEPPSGLLSRLQAFLPQIAEANKKLQADVAQDPHKLDIENVNEEEQYIEMDLGLGVFDMKPKKEDPEGIIIGRRPDEQQQQEEEEEELEGLDGGSDADDLASRIIIKPSSIARRQRGAKPPRIEMLQDPLHSSGNEDTSSTNDSESQSGSSPESASGSDSGSDSDADSDVVMGD</sequence>
<name>A0ACC1I401_9FUNG</name>
<dbReference type="Proteomes" id="UP001150581">
    <property type="component" value="Unassembled WGS sequence"/>
</dbReference>